<dbReference type="Proteomes" id="UP000663828">
    <property type="component" value="Unassembled WGS sequence"/>
</dbReference>
<accession>A0A815U385</accession>
<evidence type="ECO:0000256" key="1">
    <source>
        <dbReference type="SAM" id="MobiDB-lite"/>
    </source>
</evidence>
<proteinExistence type="predicted"/>
<dbReference type="EMBL" id="CAJNOR010004591">
    <property type="protein sequence ID" value="CAF1514239.1"/>
    <property type="molecule type" value="Genomic_DNA"/>
</dbReference>
<feature type="transmembrane region" description="Helical" evidence="2">
    <location>
        <begin position="6"/>
        <end position="30"/>
    </location>
</feature>
<evidence type="ECO:0000313" key="3">
    <source>
        <dbReference type="EMBL" id="CAF1514239.1"/>
    </source>
</evidence>
<keyword evidence="2" id="KW-0472">Membrane</keyword>
<keyword evidence="4" id="KW-1185">Reference proteome</keyword>
<gene>
    <name evidence="3" type="ORF">XAT740_LOCUS40400</name>
</gene>
<protein>
    <submittedName>
        <fullName evidence="3">Uncharacterized protein</fullName>
    </submittedName>
</protein>
<sequence>MFGASLVPRFLSIALTVGLIGAVIVALAIIGRETPAVKPVFGSDMHVILDLPIAAYELDLFFNPRATLADFIESLNTVFMSAFPDSCLKVVITGFSIKPIIVIDTSNNMDQTKRDTPSIVVLHGSVYFTEAKTAEQIRMTLTDYTRLIILINKYTGKPSERLSTINMQRSTFTDAVLIEITVYRARQLKDITIDIIQPVPDPVPEPVPSDVSTILSSSLARTCNHFVPAYMSVTFERLLTAMEQHSFADPVSVLHDLAIIVQNKIFSTFSISFVKLEILLFSDNPIYISQTNTVLTTVICRIYLTSEQHSSLIASSFGGSTQTITLLDISHNPSSALASYSAKYSIFTNSYAQALTNKEMNELTSLCQKNQYTVTMSTPTATKRKLTTPYTTQPTAPATVSTLSTTNYHPSTTNASTSNHYIRQQTPRPLPIAMSIATSTTTTSSTTSTTTMVTTTSATTSGSTTTIETTTKSTVGTPAVTTTSICHLNDGAHETYMSLGLLLSIANDDNREYFDMSAAFENFRSTINAKLQATFSATFLKFNILMMSDGPIELSAAGRRRRKRQLNRSTLVIVIGNAYFTGSVTKANIYTSFQGYTLNVDVKRTGNSRSSRISYFSADHSIFGDTSLTDLNSDEIAYLAPVC</sequence>
<organism evidence="3 4">
    <name type="scientific">Adineta ricciae</name>
    <name type="common">Rotifer</name>
    <dbReference type="NCBI Taxonomy" id="249248"/>
    <lineage>
        <taxon>Eukaryota</taxon>
        <taxon>Metazoa</taxon>
        <taxon>Spiralia</taxon>
        <taxon>Gnathifera</taxon>
        <taxon>Rotifera</taxon>
        <taxon>Eurotatoria</taxon>
        <taxon>Bdelloidea</taxon>
        <taxon>Adinetida</taxon>
        <taxon>Adinetidae</taxon>
        <taxon>Adineta</taxon>
    </lineage>
</organism>
<feature type="region of interest" description="Disordered" evidence="1">
    <location>
        <begin position="439"/>
        <end position="465"/>
    </location>
</feature>
<evidence type="ECO:0000256" key="2">
    <source>
        <dbReference type="SAM" id="Phobius"/>
    </source>
</evidence>
<comment type="caution">
    <text evidence="3">The sequence shown here is derived from an EMBL/GenBank/DDBJ whole genome shotgun (WGS) entry which is preliminary data.</text>
</comment>
<dbReference type="AlphaFoldDB" id="A0A815U385"/>
<keyword evidence="2" id="KW-1133">Transmembrane helix</keyword>
<name>A0A815U385_ADIRI</name>
<keyword evidence="2" id="KW-0812">Transmembrane</keyword>
<reference evidence="3" key="1">
    <citation type="submission" date="2021-02" db="EMBL/GenBank/DDBJ databases">
        <authorList>
            <person name="Nowell W R."/>
        </authorList>
    </citation>
    <scope>NUCLEOTIDE SEQUENCE</scope>
</reference>
<evidence type="ECO:0000313" key="4">
    <source>
        <dbReference type="Proteomes" id="UP000663828"/>
    </source>
</evidence>